<keyword evidence="1" id="KW-0812">Transmembrane</keyword>
<proteinExistence type="predicted"/>
<accession>A0AAX2DM88</accession>
<sequence>MMKKFIISIMMLAIIITGFGVIFLHFEPTKKTINTDTTTAEAKKKETNAKETKPVSEIAIPTVFIHGYSGTANSLGGMIDRFASDGSITKSLVMTVSADGKVSTTGTYDKFSHNPTIQVIFEDNKSSMVNQTLWIENVMKELKNNYHIEKVNALGHSMGGVSLTNYIEKIGNDKTYPVLEKLVLIGAPLNGLVIGDDGVTAYDLTDDGPKQSSERYSEFMKNKQNIPSNLQVLNIAGDTLDGTKSDGSVSVASALSGKFIFENQVASYEEKTFTGKNAAHSKLHENNDVDTKAANFLWGTEKVD</sequence>
<dbReference type="Proteomes" id="UP000183610">
    <property type="component" value="Unassembled WGS sequence"/>
</dbReference>
<reference evidence="2 3" key="1">
    <citation type="submission" date="2016-10" db="EMBL/GenBank/DDBJ databases">
        <authorList>
            <person name="Varghese N."/>
            <person name="Submissions S."/>
        </authorList>
    </citation>
    <scope>NUCLEOTIDE SEQUENCE [LARGE SCALE GENOMIC DNA]</scope>
    <source>
        <strain evidence="2 3">ATCC 49954</strain>
    </source>
</reference>
<evidence type="ECO:0000256" key="1">
    <source>
        <dbReference type="SAM" id="Phobius"/>
    </source>
</evidence>
<keyword evidence="2" id="KW-0378">Hydrolase</keyword>
<dbReference type="SUPFAM" id="SSF53474">
    <property type="entry name" value="alpha/beta-Hydrolases"/>
    <property type="match status" value="1"/>
</dbReference>
<dbReference type="Gene3D" id="3.40.50.1820">
    <property type="entry name" value="alpha/beta hydrolase"/>
    <property type="match status" value="1"/>
</dbReference>
<dbReference type="AlphaFoldDB" id="A0AAX2DM88"/>
<keyword evidence="1" id="KW-1133">Transmembrane helix</keyword>
<organism evidence="2 3">
    <name type="scientific">Listeria ivanovii</name>
    <dbReference type="NCBI Taxonomy" id="1638"/>
    <lineage>
        <taxon>Bacteria</taxon>
        <taxon>Bacillati</taxon>
        <taxon>Bacillota</taxon>
        <taxon>Bacilli</taxon>
        <taxon>Bacillales</taxon>
        <taxon>Listeriaceae</taxon>
        <taxon>Listeria</taxon>
    </lineage>
</organism>
<dbReference type="EMBL" id="FNMX01000002">
    <property type="protein sequence ID" value="SDW29394.1"/>
    <property type="molecule type" value="Genomic_DNA"/>
</dbReference>
<evidence type="ECO:0000313" key="3">
    <source>
        <dbReference type="Proteomes" id="UP000183610"/>
    </source>
</evidence>
<feature type="transmembrane region" description="Helical" evidence="1">
    <location>
        <begin position="5"/>
        <end position="26"/>
    </location>
</feature>
<dbReference type="Pfam" id="PF06028">
    <property type="entry name" value="DUF915"/>
    <property type="match status" value="1"/>
</dbReference>
<comment type="caution">
    <text evidence="2">The sequence shown here is derived from an EMBL/GenBank/DDBJ whole genome shotgun (WGS) entry which is preliminary data.</text>
</comment>
<evidence type="ECO:0000313" key="2">
    <source>
        <dbReference type="EMBL" id="SDW29394.1"/>
    </source>
</evidence>
<gene>
    <name evidence="2" type="ORF">SAMN05421782_102286</name>
</gene>
<name>A0AAX2DM88_LISIV</name>
<dbReference type="InterPro" id="IPR010315">
    <property type="entry name" value="DUF915_hydro-like"/>
</dbReference>
<dbReference type="InterPro" id="IPR029058">
    <property type="entry name" value="AB_hydrolase_fold"/>
</dbReference>
<dbReference type="GO" id="GO:0016787">
    <property type="term" value="F:hydrolase activity"/>
    <property type="evidence" value="ECO:0007669"/>
    <property type="project" value="UniProtKB-KW"/>
</dbReference>
<protein>
    <submittedName>
        <fullName evidence="2">Uncharacterized protein with an alpha/beta hydrolase fold</fullName>
    </submittedName>
</protein>
<keyword evidence="1" id="KW-0472">Membrane</keyword>